<accession>A0AAW0SCA1</accession>
<feature type="region of interest" description="Disordered" evidence="1">
    <location>
        <begin position="99"/>
        <end position="122"/>
    </location>
</feature>
<evidence type="ECO:0000256" key="1">
    <source>
        <dbReference type="SAM" id="MobiDB-lite"/>
    </source>
</evidence>
<gene>
    <name evidence="2" type="ORF">O3P69_017363</name>
</gene>
<evidence type="ECO:0000313" key="3">
    <source>
        <dbReference type="Proteomes" id="UP001487740"/>
    </source>
</evidence>
<name>A0AAW0SCA1_SCYPA</name>
<dbReference type="EMBL" id="JARAKH010001674">
    <property type="protein sequence ID" value="KAK8372668.1"/>
    <property type="molecule type" value="Genomic_DNA"/>
</dbReference>
<dbReference type="AlphaFoldDB" id="A0AAW0SCA1"/>
<feature type="compositionally biased region" description="Basic residues" evidence="1">
    <location>
        <begin position="103"/>
        <end position="114"/>
    </location>
</feature>
<comment type="caution">
    <text evidence="2">The sequence shown here is derived from an EMBL/GenBank/DDBJ whole genome shotgun (WGS) entry which is preliminary data.</text>
</comment>
<organism evidence="2 3">
    <name type="scientific">Scylla paramamosain</name>
    <name type="common">Mud crab</name>
    <dbReference type="NCBI Taxonomy" id="85552"/>
    <lineage>
        <taxon>Eukaryota</taxon>
        <taxon>Metazoa</taxon>
        <taxon>Ecdysozoa</taxon>
        <taxon>Arthropoda</taxon>
        <taxon>Crustacea</taxon>
        <taxon>Multicrustacea</taxon>
        <taxon>Malacostraca</taxon>
        <taxon>Eumalacostraca</taxon>
        <taxon>Eucarida</taxon>
        <taxon>Decapoda</taxon>
        <taxon>Pleocyemata</taxon>
        <taxon>Brachyura</taxon>
        <taxon>Eubrachyura</taxon>
        <taxon>Portunoidea</taxon>
        <taxon>Portunidae</taxon>
        <taxon>Portuninae</taxon>
        <taxon>Scylla</taxon>
    </lineage>
</organism>
<dbReference type="Proteomes" id="UP001487740">
    <property type="component" value="Unassembled WGS sequence"/>
</dbReference>
<protein>
    <submittedName>
        <fullName evidence="2">Uncharacterized protein</fullName>
    </submittedName>
</protein>
<reference evidence="2 3" key="1">
    <citation type="submission" date="2023-03" db="EMBL/GenBank/DDBJ databases">
        <title>High-quality genome of Scylla paramamosain provides insights in environmental adaptation.</title>
        <authorList>
            <person name="Zhang L."/>
        </authorList>
    </citation>
    <scope>NUCLEOTIDE SEQUENCE [LARGE SCALE GENOMIC DNA]</scope>
    <source>
        <strain evidence="2">LZ_2023a</strain>
        <tissue evidence="2">Muscle</tissue>
    </source>
</reference>
<sequence>MGLGSLIRHSSRRPQVGNLDLPLHSHRGFRLKPRAPNSSHLLPYGRHLRSLLVHSRGSTSLSRELGFWVIFHTSIAEHSQHSCTHIHVSTHYTYTRTFEGNKHRGNTRGAHSKGSHLASLAN</sequence>
<keyword evidence="3" id="KW-1185">Reference proteome</keyword>
<proteinExistence type="predicted"/>
<evidence type="ECO:0000313" key="2">
    <source>
        <dbReference type="EMBL" id="KAK8372668.1"/>
    </source>
</evidence>